<dbReference type="EMBL" id="BDUD01000001">
    <property type="protein sequence ID" value="GBG19656.1"/>
    <property type="molecule type" value="Genomic_DNA"/>
</dbReference>
<reference evidence="3 4" key="1">
    <citation type="submission" date="2017-06" db="EMBL/GenBank/DDBJ databases">
        <title>Genome sequencing of cyanobaciteial culture collection at National Institute for Environmental Studies (NIES).</title>
        <authorList>
            <person name="Hirose Y."/>
            <person name="Shimura Y."/>
            <person name="Fujisawa T."/>
            <person name="Nakamura Y."/>
            <person name="Kawachi M."/>
        </authorList>
    </citation>
    <scope>NUCLEOTIDE SEQUENCE [LARGE SCALE GENOMIC DNA]</scope>
    <source>
        <strain evidence="3 4">NIES-4072</strain>
    </source>
</reference>
<dbReference type="InterPro" id="IPR044925">
    <property type="entry name" value="His-Me_finger_sf"/>
</dbReference>
<dbReference type="RefSeq" id="WP_109009421.1">
    <property type="nucleotide sequence ID" value="NZ_BDUD01000001.1"/>
</dbReference>
<protein>
    <submittedName>
        <fullName evidence="3">Endonuclease I</fullName>
    </submittedName>
</protein>
<accession>A0A2R5FLK2</accession>
<feature type="signal peptide" evidence="1">
    <location>
        <begin position="1"/>
        <end position="24"/>
    </location>
</feature>
<keyword evidence="1" id="KW-0732">Signal</keyword>
<keyword evidence="3" id="KW-0255">Endonuclease</keyword>
<dbReference type="PANTHER" id="PTHR42834:SF1">
    <property type="entry name" value="ENDONUCLEASE_EXONUCLEASE_PHOSPHATASE FAMILY PROTEIN (AFU_ORTHOLOGUE AFUA_3G09210)"/>
    <property type="match status" value="1"/>
</dbReference>
<comment type="caution">
    <text evidence="3">The sequence shown here is derived from an EMBL/GenBank/DDBJ whole genome shotgun (WGS) entry which is preliminary data.</text>
</comment>
<evidence type="ECO:0000256" key="1">
    <source>
        <dbReference type="SAM" id="SignalP"/>
    </source>
</evidence>
<dbReference type="GO" id="GO:0004519">
    <property type="term" value="F:endonuclease activity"/>
    <property type="evidence" value="ECO:0007669"/>
    <property type="project" value="UniProtKB-KW"/>
</dbReference>
<feature type="domain" description="Endonuclease/exonuclease/phosphatase" evidence="2">
    <location>
        <begin position="55"/>
        <end position="336"/>
    </location>
</feature>
<evidence type="ECO:0000313" key="3">
    <source>
        <dbReference type="EMBL" id="GBG19656.1"/>
    </source>
</evidence>
<dbReference type="Proteomes" id="UP000245124">
    <property type="component" value="Unassembled WGS sequence"/>
</dbReference>
<sequence length="612" mass="67688">MKFIKLLLLNIALIFFAWISPLQASPIAQLPTPVPSVPERETTSLKNSQDVLTVATFNVENLDPKDRRFDNIAKIILNNLNAPDVISLIEVQDNNGPINDDVVNANQTYQKLIAALEDIGSPAYDFVDIPPRDDQDGGEPGGNIRVGLLFRPSRITLAKLPRRGGSLDAVAITQGSNGLDLSLNPGRIDPTNSAFEQSRKPLAAEFIFNDQKLFIIANHFVSKRGGSPTDAQRVKQAEIVNGFVAQLLQVDPQAKVIVLGDLNDVPDSLSLKTLKGNILENLTDRLPVSDRFSFKFSGNLELIDHLLVSENLSRVAQPEIDIVHVNVGFSRPVSDHDPVIAAFTLPANQSTSDTISPVSQPPVSDTIPPVSQPTPANDPAIILPQLAKFALVDELAKEYTPSKILNYDRARDEMFGIIDNRAGIVTDIYASYPIRLTGNGDPSQEADKLGLNTEHVWPQSKGADKGNSRSDLHHLFPAREDINSERGNKPFDDIADTITKKWYRNDTVQSTIPTSGIDEFSESGSAKFEPREKVKGDIARAVFYFYTIYRNQAESVDRNYFQNQRQTLCKWNQQDLPDITEIERSHAIAKFQGNDNPFVLDATLAERAYCNS</sequence>
<dbReference type="AlphaFoldDB" id="A0A2R5FLK2"/>
<dbReference type="InterPro" id="IPR005135">
    <property type="entry name" value="Endo/exonuclease/phosphatase"/>
</dbReference>
<dbReference type="SUPFAM" id="SSF56219">
    <property type="entry name" value="DNase I-like"/>
    <property type="match status" value="1"/>
</dbReference>
<keyword evidence="3" id="KW-0378">Hydrolase</keyword>
<evidence type="ECO:0000313" key="4">
    <source>
        <dbReference type="Proteomes" id="UP000245124"/>
    </source>
</evidence>
<keyword evidence="3" id="KW-0540">Nuclease</keyword>
<dbReference type="InterPro" id="IPR007346">
    <property type="entry name" value="Endonuclease-I"/>
</dbReference>
<dbReference type="InterPro" id="IPR036691">
    <property type="entry name" value="Endo/exonu/phosph_ase_sf"/>
</dbReference>
<dbReference type="Pfam" id="PF04231">
    <property type="entry name" value="Endonuclease_1"/>
    <property type="match status" value="1"/>
</dbReference>
<feature type="chain" id="PRO_5015360113" evidence="1">
    <location>
        <begin position="25"/>
        <end position="612"/>
    </location>
</feature>
<dbReference type="PANTHER" id="PTHR42834">
    <property type="entry name" value="ENDONUCLEASE/EXONUCLEASE/PHOSPHATASE FAMILY PROTEIN (AFU_ORTHOLOGUE AFUA_3G09210)"/>
    <property type="match status" value="1"/>
</dbReference>
<evidence type="ECO:0000259" key="2">
    <source>
        <dbReference type="Pfam" id="PF03372"/>
    </source>
</evidence>
<dbReference type="SUPFAM" id="SSF54060">
    <property type="entry name" value="His-Me finger endonucleases"/>
    <property type="match status" value="1"/>
</dbReference>
<gene>
    <name evidence="3" type="ORF">NIES4072_33250</name>
</gene>
<dbReference type="OrthoDB" id="9768561at2"/>
<organism evidence="3 4">
    <name type="scientific">Nostoc commune NIES-4072</name>
    <dbReference type="NCBI Taxonomy" id="2005467"/>
    <lineage>
        <taxon>Bacteria</taxon>
        <taxon>Bacillati</taxon>
        <taxon>Cyanobacteriota</taxon>
        <taxon>Cyanophyceae</taxon>
        <taxon>Nostocales</taxon>
        <taxon>Nostocaceae</taxon>
        <taxon>Nostoc</taxon>
    </lineage>
</organism>
<name>A0A2R5FLK2_NOSCO</name>
<proteinExistence type="predicted"/>
<dbReference type="Pfam" id="PF03372">
    <property type="entry name" value="Exo_endo_phos"/>
    <property type="match status" value="1"/>
</dbReference>
<keyword evidence="4" id="KW-1185">Reference proteome</keyword>
<dbReference type="Gene3D" id="3.60.10.10">
    <property type="entry name" value="Endonuclease/exonuclease/phosphatase"/>
    <property type="match status" value="1"/>
</dbReference>